<protein>
    <submittedName>
        <fullName evidence="1">Thiamine repressible gene regulatory protein thi1</fullName>
    </submittedName>
</protein>
<name>A0ACC3ZIF9_COLTU</name>
<reference evidence="1 2" key="1">
    <citation type="journal article" date="2020" name="Phytopathology">
        <title>Genome Sequence Resources of Colletotrichum truncatum, C. plurivorum, C. musicola, and C. sojae: Four Species Pathogenic to Soybean (Glycine max).</title>
        <authorList>
            <person name="Rogerio F."/>
            <person name="Boufleur T.R."/>
            <person name="Ciampi-Guillardi M."/>
            <person name="Sukno S.A."/>
            <person name="Thon M.R."/>
            <person name="Massola Junior N.S."/>
            <person name="Baroncelli R."/>
        </authorList>
    </citation>
    <scope>NUCLEOTIDE SEQUENCE [LARGE SCALE GENOMIC DNA]</scope>
    <source>
        <strain evidence="1 2">CMES1059</strain>
    </source>
</reference>
<comment type="caution">
    <text evidence="1">The sequence shown here is derived from an EMBL/GenBank/DDBJ whole genome shotgun (WGS) entry which is preliminary data.</text>
</comment>
<evidence type="ECO:0000313" key="1">
    <source>
        <dbReference type="EMBL" id="KAL0943911.1"/>
    </source>
</evidence>
<sequence>MAPVLSSRRIRRRRVADEDRKRASRACTRCKARKSKCIETASGICQRCQRGSYKCSFEQQESPTPQTMSQTPVREVSSPHNSTPTPNSGPVADGPEGRPMHRDLCSNGDAPENFMWPRFLSRLRSAFYLESQPTSAEREMARAEAHVPRMSPPYQSAEALRLQAAIDRLPPIPVAMFLARLCIKHGTDSFFYFDQTTFLSELEDFYNNLTSPLRRDASFVCLLLSVLALGSQWTPRARPRTLNPPSFSFGGDPGRVFSDHARILMADTMDRVSMYSVEAAFVLGVYLMPSSAIGASYLYMGLALRKALTLGLHQESEDPDVDNHEKEMRRRLWWAIYSLERTLTIKLNRPRSVGQEIITARLPTHASSDSLQPFNNIDHQIANASFVKIIDTIIEPATWSSVVHPPLGDYEPVLKSWKRSLPAALDLQNLNPTSPHYRAVFHLYLNYYFAWIAVGKTSVVATIRSHLRCAIPDNALLSTLDETTTRQFRSCSRAAKKILNLLECASNTGNIAPSSFTDFQGCSIATIIVVLTGILERDSAYEAQVDFGLSCLRKMANVHTAGRMAVCFVEALLSIAKEARAKLEASKEMQLQTELGIVDSDYLGWADWFAGAVGSSGGEETRPSEPRISPPANSGTTGPRPDVLPVWEEAAALLRLRNPPTPSHTRQPDDVALSPSFMSHEEPRFDAGIDVDIPGFSFTENHMQLMGLTGMDMLDFDFDFQQ</sequence>
<dbReference type="EMBL" id="VUJX02000001">
    <property type="protein sequence ID" value="KAL0943911.1"/>
    <property type="molecule type" value="Genomic_DNA"/>
</dbReference>
<proteinExistence type="predicted"/>
<dbReference type="Proteomes" id="UP000805649">
    <property type="component" value="Unassembled WGS sequence"/>
</dbReference>
<organism evidence="1 2">
    <name type="scientific">Colletotrichum truncatum</name>
    <name type="common">Anthracnose fungus</name>
    <name type="synonym">Colletotrichum capsici</name>
    <dbReference type="NCBI Taxonomy" id="5467"/>
    <lineage>
        <taxon>Eukaryota</taxon>
        <taxon>Fungi</taxon>
        <taxon>Dikarya</taxon>
        <taxon>Ascomycota</taxon>
        <taxon>Pezizomycotina</taxon>
        <taxon>Sordariomycetes</taxon>
        <taxon>Hypocreomycetidae</taxon>
        <taxon>Glomerellales</taxon>
        <taxon>Glomerellaceae</taxon>
        <taxon>Colletotrichum</taxon>
        <taxon>Colletotrichum truncatum species complex</taxon>
    </lineage>
</organism>
<evidence type="ECO:0000313" key="2">
    <source>
        <dbReference type="Proteomes" id="UP000805649"/>
    </source>
</evidence>
<gene>
    <name evidence="1" type="ORF">CTRU02_201798</name>
</gene>
<accession>A0ACC3ZIF9</accession>
<keyword evidence="2" id="KW-1185">Reference proteome</keyword>